<proteinExistence type="predicted"/>
<accession>A0A0F5JZ36</accession>
<dbReference type="CDD" id="cd01822">
    <property type="entry name" value="Lysophospholipase_L1_like"/>
    <property type="match status" value="1"/>
</dbReference>
<evidence type="ECO:0000313" key="2">
    <source>
        <dbReference type="EMBL" id="KKB63141.1"/>
    </source>
</evidence>
<dbReference type="InterPro" id="IPR013830">
    <property type="entry name" value="SGNH_hydro"/>
</dbReference>
<name>A0A0F5JZ36_9BURK</name>
<dbReference type="InterPro" id="IPR051532">
    <property type="entry name" value="Ester_Hydrolysis_Enzymes"/>
</dbReference>
<reference evidence="2 3" key="1">
    <citation type="submission" date="2015-03" db="EMBL/GenBank/DDBJ databases">
        <title>Draft Genome Sequence of Burkholderia andropogonis type strain ICMP2807, isolated from Sorghum bicolor.</title>
        <authorList>
            <person name="Lopes-Santos L."/>
            <person name="Castro D.B."/>
            <person name="Ottoboni L.M."/>
            <person name="Park D."/>
            <person name="Weirc B.S."/>
            <person name="Destefano S.A."/>
        </authorList>
    </citation>
    <scope>NUCLEOTIDE SEQUENCE [LARGE SCALE GENOMIC DNA]</scope>
    <source>
        <strain evidence="2 3">ICMP2807</strain>
    </source>
</reference>
<evidence type="ECO:0000313" key="3">
    <source>
        <dbReference type="Proteomes" id="UP000033618"/>
    </source>
</evidence>
<protein>
    <submittedName>
        <fullName evidence="2">Arylesterase</fullName>
    </submittedName>
</protein>
<dbReference type="PROSITE" id="PS51257">
    <property type="entry name" value="PROKAR_LIPOPROTEIN"/>
    <property type="match status" value="1"/>
</dbReference>
<sequence>MRRRSVMPAPATVMGLALALACGITTPSLYAGGAPQSRMERKPGAEATVPPEAASQTILVLGDSLSAGYGLAPNTGWVALLQQRLADKPLGKNHYTVVNSSISGDTTSGGRTRLPSALSRTHPAVVIVELGANDALRGLPMSVTRANLEAIIEASQAAGARVVLVGMQIPPNYGPVYTQAFSSLFPMLAKQYHTSLVPFLLEGIADKPEMFQADQIHPLAKAQPVLLENVWAPLSPLLK</sequence>
<dbReference type="SUPFAM" id="SSF52266">
    <property type="entry name" value="SGNH hydrolase"/>
    <property type="match status" value="1"/>
</dbReference>
<dbReference type="Pfam" id="PF13472">
    <property type="entry name" value="Lipase_GDSL_2"/>
    <property type="match status" value="1"/>
</dbReference>
<gene>
    <name evidence="2" type="ORF">WM40_12805</name>
</gene>
<feature type="domain" description="SGNH hydrolase-type esterase" evidence="1">
    <location>
        <begin position="60"/>
        <end position="221"/>
    </location>
</feature>
<comment type="caution">
    <text evidence="2">The sequence shown here is derived from an EMBL/GenBank/DDBJ whole genome shotgun (WGS) entry which is preliminary data.</text>
</comment>
<dbReference type="InterPro" id="IPR036514">
    <property type="entry name" value="SGNH_hydro_sf"/>
</dbReference>
<keyword evidence="3" id="KW-1185">Reference proteome</keyword>
<dbReference type="AlphaFoldDB" id="A0A0F5JZ36"/>
<dbReference type="GO" id="GO:0004622">
    <property type="term" value="F:phosphatidylcholine lysophospholipase activity"/>
    <property type="evidence" value="ECO:0007669"/>
    <property type="project" value="TreeGrafter"/>
</dbReference>
<dbReference type="GO" id="GO:0006629">
    <property type="term" value="P:lipid metabolic process"/>
    <property type="evidence" value="ECO:0007669"/>
    <property type="project" value="InterPro"/>
</dbReference>
<dbReference type="PATRIC" id="fig|28092.6.peg.3015"/>
<dbReference type="InterPro" id="IPR008265">
    <property type="entry name" value="Lipase_GDSL_AS"/>
</dbReference>
<dbReference type="STRING" id="28092.WM40_12805"/>
<dbReference type="PANTHER" id="PTHR30383:SF24">
    <property type="entry name" value="THIOESTERASE 1_PROTEASE 1_LYSOPHOSPHOLIPASE L1"/>
    <property type="match status" value="1"/>
</dbReference>
<evidence type="ECO:0000259" key="1">
    <source>
        <dbReference type="Pfam" id="PF13472"/>
    </source>
</evidence>
<dbReference type="Proteomes" id="UP000033618">
    <property type="component" value="Unassembled WGS sequence"/>
</dbReference>
<dbReference type="PANTHER" id="PTHR30383">
    <property type="entry name" value="THIOESTERASE 1/PROTEASE 1/LYSOPHOSPHOLIPASE L1"/>
    <property type="match status" value="1"/>
</dbReference>
<organism evidence="2 3">
    <name type="scientific">Robbsia andropogonis</name>
    <dbReference type="NCBI Taxonomy" id="28092"/>
    <lineage>
        <taxon>Bacteria</taxon>
        <taxon>Pseudomonadati</taxon>
        <taxon>Pseudomonadota</taxon>
        <taxon>Betaproteobacteria</taxon>
        <taxon>Burkholderiales</taxon>
        <taxon>Burkholderiaceae</taxon>
        <taxon>Robbsia</taxon>
    </lineage>
</organism>
<dbReference type="EMBL" id="LAQU01000012">
    <property type="protein sequence ID" value="KKB63141.1"/>
    <property type="molecule type" value="Genomic_DNA"/>
</dbReference>
<dbReference type="PROSITE" id="PS01098">
    <property type="entry name" value="LIPASE_GDSL_SER"/>
    <property type="match status" value="1"/>
</dbReference>
<dbReference type="Gene3D" id="3.40.50.1110">
    <property type="entry name" value="SGNH hydrolase"/>
    <property type="match status" value="1"/>
</dbReference>